<keyword evidence="4" id="KW-1185">Reference proteome</keyword>
<proteinExistence type="predicted"/>
<dbReference type="RefSeq" id="WP_034377236.1">
    <property type="nucleotide sequence ID" value="NZ_AP019776.1"/>
</dbReference>
<dbReference type="Proteomes" id="UP000509742">
    <property type="component" value="Plasmid pNHP190020_2"/>
</dbReference>
<reference evidence="3 4" key="1">
    <citation type="submission" date="2020-04" db="EMBL/GenBank/DDBJ databases">
        <title>Genomic analysis of gastric non-Helicobacter pylori Helicobacters isolated in Japan.</title>
        <authorList>
            <person name="Suzuki M."/>
            <person name="Rimbara E."/>
        </authorList>
    </citation>
    <scope>NUCLEOTIDE SEQUENCE [LARGE SCALE GENOMIC DNA]</scope>
    <source>
        <strain evidence="3 4">NHP19-0020</strain>
        <plasmid evidence="3 4">pNHP190020_2</plasmid>
    </source>
</reference>
<name>A0ABM7L275_9HELI</name>
<organism evidence="3 4">
    <name type="scientific">Helicobacter suis</name>
    <dbReference type="NCBI Taxonomy" id="104628"/>
    <lineage>
        <taxon>Bacteria</taxon>
        <taxon>Pseudomonadati</taxon>
        <taxon>Campylobacterota</taxon>
        <taxon>Epsilonproteobacteria</taxon>
        <taxon>Campylobacterales</taxon>
        <taxon>Helicobacteraceae</taxon>
        <taxon>Helicobacter</taxon>
    </lineage>
</organism>
<accession>A0ABM7L275</accession>
<sequence length="193" mass="21633">MDKPTTTKGRIKGGKIKNAKTTKVQRVEIPGQRVYLQSIKTGEIQESNALICDAIVEKDCNFDKLFTGILFHILGEIGGALLKACIKVIELRDRENAVYITGAKLAKLCDISQLTAQRALKTLIEKNVLQPLTAHGGAYRVNGDMIFKGGYESRRTLVFRFHEREEEIKQEKTAKATTDTKKPKREKKKGDSK</sequence>
<keyword evidence="3" id="KW-0614">Plasmid</keyword>
<dbReference type="GeneID" id="56929571"/>
<dbReference type="Pfam" id="PF05732">
    <property type="entry name" value="RepL"/>
    <property type="match status" value="1"/>
</dbReference>
<feature type="region of interest" description="Disordered" evidence="1">
    <location>
        <begin position="165"/>
        <end position="193"/>
    </location>
</feature>
<evidence type="ECO:0000313" key="3">
    <source>
        <dbReference type="EMBL" id="BCD46790.1"/>
    </source>
</evidence>
<geneLocation type="plasmid" evidence="3 4">
    <name>pNHP190020_2</name>
</geneLocation>
<dbReference type="EMBL" id="AP023038">
    <property type="protein sequence ID" value="BCD46790.1"/>
    <property type="molecule type" value="Genomic_DNA"/>
</dbReference>
<dbReference type="InterPro" id="IPR008813">
    <property type="entry name" value="Plasmid_replication_RepL"/>
</dbReference>
<feature type="compositionally biased region" description="Basic and acidic residues" evidence="1">
    <location>
        <begin position="165"/>
        <end position="181"/>
    </location>
</feature>
<evidence type="ECO:0000313" key="4">
    <source>
        <dbReference type="Proteomes" id="UP000509742"/>
    </source>
</evidence>
<evidence type="ECO:0000256" key="1">
    <source>
        <dbReference type="SAM" id="MobiDB-lite"/>
    </source>
</evidence>
<gene>
    <name evidence="3" type="ORF">NHP190020_18290</name>
</gene>
<protein>
    <recommendedName>
        <fullName evidence="2">Plasmid replication protein RepL domain-containing protein</fullName>
    </recommendedName>
</protein>
<feature type="domain" description="Plasmid replication protein RepL" evidence="2">
    <location>
        <begin position="25"/>
        <end position="174"/>
    </location>
</feature>
<evidence type="ECO:0000259" key="2">
    <source>
        <dbReference type="Pfam" id="PF05732"/>
    </source>
</evidence>